<dbReference type="AlphaFoldDB" id="E6TT45"/>
<proteinExistence type="predicted"/>
<evidence type="ECO:0000256" key="1">
    <source>
        <dbReference type="ARBA" id="ARBA00023186"/>
    </source>
</evidence>
<keyword evidence="4" id="KW-1185">Reference proteome</keyword>
<dbReference type="Gene3D" id="2.30.22.10">
    <property type="entry name" value="Head domain of nucleotide exchange factor GrpE"/>
    <property type="match status" value="1"/>
</dbReference>
<protein>
    <recommendedName>
        <fullName evidence="5">Nucleotide exchange factor GrpE</fullName>
    </recommendedName>
</protein>
<feature type="coiled-coil region" evidence="2">
    <location>
        <begin position="171"/>
        <end position="210"/>
    </location>
</feature>
<dbReference type="InterPro" id="IPR000740">
    <property type="entry name" value="GrpE"/>
</dbReference>
<accession>E6TT45</accession>
<dbReference type="eggNOG" id="ENOG5030PBQ">
    <property type="taxonomic scope" value="Bacteria"/>
</dbReference>
<dbReference type="STRING" id="649639.Bcell_3713"/>
<dbReference type="InterPro" id="IPR009012">
    <property type="entry name" value="GrpE_head"/>
</dbReference>
<dbReference type="Proteomes" id="UP000001401">
    <property type="component" value="Chromosome"/>
</dbReference>
<evidence type="ECO:0000313" key="4">
    <source>
        <dbReference type="Proteomes" id="UP000001401"/>
    </source>
</evidence>
<keyword evidence="1" id="KW-0143">Chaperone</keyword>
<sequence>MEYDDKKHKNSLFFSFLQGKKTDVEEKTVKSSSFTRSNKWVDAVVGVKQYQEFTALLSQLIVIDLYIETTNYVKQINKIFLENGYASWAEEGRKTEEKLLNMSSHFKEGEVLMMDASLKAHLIDQLVQTKPLESFYVTEEKLVETSGDVHELLSAVKDDVKKGNRASFKLFQQLEEKFEQFTAQMQQDQHDQMEEAVQSVKKDYDKLQQLLLEMFDQVDVIYQACTKLNDEVMCNEVAKVINKGLLLLEEHGIEEIKVEGELIDGKTMISLGNVPREKYAPHLEKYEVYSVQQRGFRRKDTKEIIRKATVITVD</sequence>
<dbReference type="RefSeq" id="WP_013490284.1">
    <property type="nucleotide sequence ID" value="NC_014829.1"/>
</dbReference>
<dbReference type="GO" id="GO:0006457">
    <property type="term" value="P:protein folding"/>
    <property type="evidence" value="ECO:0007669"/>
    <property type="project" value="InterPro"/>
</dbReference>
<evidence type="ECO:0000256" key="2">
    <source>
        <dbReference type="SAM" id="Coils"/>
    </source>
</evidence>
<dbReference type="GO" id="GO:0051087">
    <property type="term" value="F:protein-folding chaperone binding"/>
    <property type="evidence" value="ECO:0007669"/>
    <property type="project" value="InterPro"/>
</dbReference>
<dbReference type="GO" id="GO:0000774">
    <property type="term" value="F:adenyl-nucleotide exchange factor activity"/>
    <property type="evidence" value="ECO:0007669"/>
    <property type="project" value="InterPro"/>
</dbReference>
<dbReference type="GO" id="GO:0042803">
    <property type="term" value="F:protein homodimerization activity"/>
    <property type="evidence" value="ECO:0007669"/>
    <property type="project" value="InterPro"/>
</dbReference>
<gene>
    <name evidence="3" type="ordered locus">Bcell_3713</name>
</gene>
<dbReference type="HOGENOM" id="CLU_884694_0_0_9"/>
<name>E6TT45_EVAC2</name>
<keyword evidence="2" id="KW-0175">Coiled coil</keyword>
<organism evidence="3 4">
    <name type="scientific">Evansella cellulosilytica (strain ATCC 21833 / DSM 2522 / FERM P-1141 / JCM 9156 / N-4)</name>
    <name type="common">Bacillus cellulosilyticus</name>
    <dbReference type="NCBI Taxonomy" id="649639"/>
    <lineage>
        <taxon>Bacteria</taxon>
        <taxon>Bacillati</taxon>
        <taxon>Bacillota</taxon>
        <taxon>Bacilli</taxon>
        <taxon>Bacillales</taxon>
        <taxon>Bacillaceae</taxon>
        <taxon>Evansella</taxon>
    </lineage>
</organism>
<dbReference type="KEGG" id="bco:Bcell_3713"/>
<evidence type="ECO:0008006" key="5">
    <source>
        <dbReference type="Google" id="ProtNLM"/>
    </source>
</evidence>
<reference evidence="3 4" key="1">
    <citation type="submission" date="2010-12" db="EMBL/GenBank/DDBJ databases">
        <title>Complete sequence of Bacillus cellulosilyticus DSM 2522.</title>
        <authorList>
            <consortium name="US DOE Joint Genome Institute"/>
            <person name="Lucas S."/>
            <person name="Copeland A."/>
            <person name="Lapidus A."/>
            <person name="Cheng J.-F."/>
            <person name="Bruce D."/>
            <person name="Goodwin L."/>
            <person name="Pitluck S."/>
            <person name="Chertkov O."/>
            <person name="Detter J.C."/>
            <person name="Han C."/>
            <person name="Tapia R."/>
            <person name="Land M."/>
            <person name="Hauser L."/>
            <person name="Jeffries C."/>
            <person name="Kyrpides N."/>
            <person name="Ivanova N."/>
            <person name="Mikhailova N."/>
            <person name="Brumm P."/>
            <person name="Mead D."/>
            <person name="Woyke T."/>
        </authorList>
    </citation>
    <scope>NUCLEOTIDE SEQUENCE [LARGE SCALE GENOMIC DNA]</scope>
    <source>
        <strain evidence="4">ATCC 21833 / DSM 2522 / FERM P-1141 / JCM 9156 / N-4</strain>
    </source>
</reference>
<dbReference type="EMBL" id="CP002394">
    <property type="protein sequence ID" value="ADU31953.1"/>
    <property type="molecule type" value="Genomic_DNA"/>
</dbReference>
<dbReference type="OrthoDB" id="2854077at2"/>
<dbReference type="Pfam" id="PF01025">
    <property type="entry name" value="GrpE"/>
    <property type="match status" value="1"/>
</dbReference>
<evidence type="ECO:0000313" key="3">
    <source>
        <dbReference type="EMBL" id="ADU31953.1"/>
    </source>
</evidence>